<dbReference type="EMBL" id="FCQH01000002">
    <property type="protein sequence ID" value="CVK85657.1"/>
    <property type="molecule type" value="Genomic_DNA"/>
</dbReference>
<evidence type="ECO:0000313" key="5">
    <source>
        <dbReference type="Proteomes" id="UP000184255"/>
    </source>
</evidence>
<dbReference type="PANTHER" id="PTHR35043:SF7">
    <property type="entry name" value="TRANSCRIPTION FACTOR DOMAIN-CONTAINING PROTEIN"/>
    <property type="match status" value="1"/>
</dbReference>
<feature type="compositionally biased region" description="Polar residues" evidence="1">
    <location>
        <begin position="170"/>
        <end position="186"/>
    </location>
</feature>
<keyword evidence="2" id="KW-1133">Transmembrane helix</keyword>
<name>A0A1L7ST76_FUSMA</name>
<dbReference type="GeneID" id="65086028"/>
<evidence type="ECO:0000256" key="1">
    <source>
        <dbReference type="SAM" id="MobiDB-lite"/>
    </source>
</evidence>
<proteinExistence type="predicted"/>
<keyword evidence="2" id="KW-0812">Transmembrane</keyword>
<feature type="region of interest" description="Disordered" evidence="1">
    <location>
        <begin position="170"/>
        <end position="195"/>
    </location>
</feature>
<dbReference type="AlphaFoldDB" id="A0A1L7ST76"/>
<feature type="transmembrane region" description="Helical" evidence="2">
    <location>
        <begin position="415"/>
        <end position="437"/>
    </location>
</feature>
<feature type="signal peptide" evidence="3">
    <location>
        <begin position="1"/>
        <end position="21"/>
    </location>
</feature>
<dbReference type="RefSeq" id="XP_041677479.1">
    <property type="nucleotide sequence ID" value="XM_041826414.1"/>
</dbReference>
<keyword evidence="2" id="KW-0472">Membrane</keyword>
<feature type="transmembrane region" description="Helical" evidence="2">
    <location>
        <begin position="457"/>
        <end position="480"/>
    </location>
</feature>
<evidence type="ECO:0008006" key="6">
    <source>
        <dbReference type="Google" id="ProtNLM"/>
    </source>
</evidence>
<organism evidence="4 5">
    <name type="scientific">Fusarium mangiferae</name>
    <name type="common">Mango malformation disease fungus</name>
    <dbReference type="NCBI Taxonomy" id="192010"/>
    <lineage>
        <taxon>Eukaryota</taxon>
        <taxon>Fungi</taxon>
        <taxon>Dikarya</taxon>
        <taxon>Ascomycota</taxon>
        <taxon>Pezizomycotina</taxon>
        <taxon>Sordariomycetes</taxon>
        <taxon>Hypocreomycetidae</taxon>
        <taxon>Hypocreales</taxon>
        <taxon>Nectriaceae</taxon>
        <taxon>Fusarium</taxon>
        <taxon>Fusarium fujikuroi species complex</taxon>
    </lineage>
</organism>
<keyword evidence="3" id="KW-0732">Signal</keyword>
<sequence>MALFTAQSLIISNLFLGVAQAETNSTSSNTTMVGWVSPAPRRSTWGIIWSCLSIFIVCSWKCVHLNIPTHEEIQGEWHTLQICSCLPDISFWPKAPLRRKWRRKIIWMTVIALVPEFGVALAARQYLEARRELKEFTKALSPEVAQRYAMAHAFYVQMGGVVIYGPPAHQSSTMDEDSATSVQPGNEVSHDGDHTGYHALEASQESSPTVDGSLTAYMAGSLCRSRWFLFSFPHISYMQPDMFRTSESEIKDLSKADVITKAFAIIQCTWLIVQSICRVAQGYTISLLELATLAFIFCAFIMHIFWWNKPFDVESRRIVTAVGPDIKIPAKLSTLSMDDLTVSNNELLRVRVRDASIEIIDDMADPLIAILFDTASATSGEYFPALLLYITSTAFIAIHLSAWNWEFPSTVVRSLWRWFNVGTLATSLTPLLLSVLITFQPQEGTLELLHRIIGTSILFIAGFTYVVSRLVVLGLTFYCLSSMPERAYASLDWLAWVPHFS</sequence>
<dbReference type="VEuPathDB" id="FungiDB:FMAN_06764"/>
<feature type="chain" id="PRO_5012295623" description="Transmembrane protein" evidence="3">
    <location>
        <begin position="22"/>
        <end position="501"/>
    </location>
</feature>
<feature type="transmembrane region" description="Helical" evidence="2">
    <location>
        <begin position="287"/>
        <end position="307"/>
    </location>
</feature>
<evidence type="ECO:0000256" key="3">
    <source>
        <dbReference type="SAM" id="SignalP"/>
    </source>
</evidence>
<comment type="caution">
    <text evidence="4">The sequence shown here is derived from an EMBL/GenBank/DDBJ whole genome shotgun (WGS) entry which is preliminary data.</text>
</comment>
<gene>
    <name evidence="4" type="ORF">FMAN_06764</name>
</gene>
<dbReference type="Proteomes" id="UP000184255">
    <property type="component" value="Unassembled WGS sequence"/>
</dbReference>
<reference evidence="5" key="1">
    <citation type="journal article" date="2016" name="Genome Biol. Evol.">
        <title>Comparative 'omics' of the Fusarium fujikuroi species complex highlights differences in genetic potential and metabolite synthesis.</title>
        <authorList>
            <person name="Niehaus E.-M."/>
            <person name="Muensterkoetter M."/>
            <person name="Proctor R.H."/>
            <person name="Brown D.W."/>
            <person name="Sharon A."/>
            <person name="Idan Y."/>
            <person name="Oren-Young L."/>
            <person name="Sieber C.M."/>
            <person name="Novak O."/>
            <person name="Pencik A."/>
            <person name="Tarkowska D."/>
            <person name="Hromadova K."/>
            <person name="Freeman S."/>
            <person name="Maymon M."/>
            <person name="Elazar M."/>
            <person name="Youssef S.A."/>
            <person name="El-Shabrawy E.S.M."/>
            <person name="Shalaby A.B.A."/>
            <person name="Houterman P."/>
            <person name="Brock N.L."/>
            <person name="Burkhardt I."/>
            <person name="Tsavkelova E.A."/>
            <person name="Dickschat J.S."/>
            <person name="Galuszka P."/>
            <person name="Gueldener U."/>
            <person name="Tudzynski B."/>
        </authorList>
    </citation>
    <scope>NUCLEOTIDE SEQUENCE [LARGE SCALE GENOMIC DNA]</scope>
    <source>
        <strain evidence="5">MRC7560</strain>
    </source>
</reference>
<feature type="transmembrane region" description="Helical" evidence="2">
    <location>
        <begin position="382"/>
        <end position="403"/>
    </location>
</feature>
<dbReference type="PANTHER" id="PTHR35043">
    <property type="entry name" value="TRANSCRIPTION FACTOR DOMAIN-CONTAINING PROTEIN"/>
    <property type="match status" value="1"/>
</dbReference>
<feature type="transmembrane region" description="Helical" evidence="2">
    <location>
        <begin position="105"/>
        <end position="127"/>
    </location>
</feature>
<accession>A0A1L7ST76</accession>
<evidence type="ECO:0000313" key="4">
    <source>
        <dbReference type="EMBL" id="CVK85657.1"/>
    </source>
</evidence>
<keyword evidence="5" id="KW-1185">Reference proteome</keyword>
<evidence type="ECO:0000256" key="2">
    <source>
        <dbReference type="SAM" id="Phobius"/>
    </source>
</evidence>
<protein>
    <recommendedName>
        <fullName evidence="6">Transmembrane protein</fullName>
    </recommendedName>
</protein>